<evidence type="ECO:0000313" key="1">
    <source>
        <dbReference type="EMBL" id="KAJ1215683.1"/>
    </source>
</evidence>
<proteinExistence type="predicted"/>
<sequence length="123" mass="13306">MSVLHLWRREEPAGVVPPPPYRTIVLSDGIGLGGGALEESWCPISGKQLQHTLRVGAELDPFLLGLGKLGPVRPLEQSAGLWAPELEGSPKMWNSLIRELHANSRDTGRGQLPMTWLVLGLAG</sequence>
<dbReference type="Proteomes" id="UP001066276">
    <property type="component" value="Chromosome 1_1"/>
</dbReference>
<dbReference type="EMBL" id="JANPWB010000001">
    <property type="protein sequence ID" value="KAJ1215683.1"/>
    <property type="molecule type" value="Genomic_DNA"/>
</dbReference>
<gene>
    <name evidence="1" type="ORF">NDU88_003291</name>
</gene>
<accession>A0AAV7WR88</accession>
<organism evidence="1 2">
    <name type="scientific">Pleurodeles waltl</name>
    <name type="common">Iberian ribbed newt</name>
    <dbReference type="NCBI Taxonomy" id="8319"/>
    <lineage>
        <taxon>Eukaryota</taxon>
        <taxon>Metazoa</taxon>
        <taxon>Chordata</taxon>
        <taxon>Craniata</taxon>
        <taxon>Vertebrata</taxon>
        <taxon>Euteleostomi</taxon>
        <taxon>Amphibia</taxon>
        <taxon>Batrachia</taxon>
        <taxon>Caudata</taxon>
        <taxon>Salamandroidea</taxon>
        <taxon>Salamandridae</taxon>
        <taxon>Pleurodelinae</taxon>
        <taxon>Pleurodeles</taxon>
    </lineage>
</organism>
<name>A0AAV7WR88_PLEWA</name>
<keyword evidence="2" id="KW-1185">Reference proteome</keyword>
<reference evidence="1" key="1">
    <citation type="journal article" date="2022" name="bioRxiv">
        <title>Sequencing and chromosome-scale assembly of the giantPleurodeles waltlgenome.</title>
        <authorList>
            <person name="Brown T."/>
            <person name="Elewa A."/>
            <person name="Iarovenko S."/>
            <person name="Subramanian E."/>
            <person name="Araus A.J."/>
            <person name="Petzold A."/>
            <person name="Susuki M."/>
            <person name="Suzuki K.-i.T."/>
            <person name="Hayashi T."/>
            <person name="Toyoda A."/>
            <person name="Oliveira C."/>
            <person name="Osipova E."/>
            <person name="Leigh N.D."/>
            <person name="Simon A."/>
            <person name="Yun M.H."/>
        </authorList>
    </citation>
    <scope>NUCLEOTIDE SEQUENCE</scope>
    <source>
        <strain evidence="1">20211129_DDA</strain>
        <tissue evidence="1">Liver</tissue>
    </source>
</reference>
<dbReference type="AlphaFoldDB" id="A0AAV7WR88"/>
<comment type="caution">
    <text evidence="1">The sequence shown here is derived from an EMBL/GenBank/DDBJ whole genome shotgun (WGS) entry which is preliminary data.</text>
</comment>
<protein>
    <submittedName>
        <fullName evidence="1">Uncharacterized protein</fullName>
    </submittedName>
</protein>
<evidence type="ECO:0000313" key="2">
    <source>
        <dbReference type="Proteomes" id="UP001066276"/>
    </source>
</evidence>